<protein>
    <submittedName>
        <fullName evidence="1">Uncharacterized protein</fullName>
    </submittedName>
</protein>
<comment type="caution">
    <text evidence="1">The sequence shown here is derived from an EMBL/GenBank/DDBJ whole genome shotgun (WGS) entry which is preliminary data.</text>
</comment>
<evidence type="ECO:0000313" key="2">
    <source>
        <dbReference type="Proteomes" id="UP000823775"/>
    </source>
</evidence>
<evidence type="ECO:0000313" key="1">
    <source>
        <dbReference type="EMBL" id="MCE3049805.1"/>
    </source>
</evidence>
<name>A0ABS8WJV9_DATST</name>
<feature type="non-terminal residue" evidence="1">
    <location>
        <position position="111"/>
    </location>
</feature>
<dbReference type="EMBL" id="JACEIK010007157">
    <property type="protein sequence ID" value="MCE3049805.1"/>
    <property type="molecule type" value="Genomic_DNA"/>
</dbReference>
<dbReference type="Proteomes" id="UP000823775">
    <property type="component" value="Unassembled WGS sequence"/>
</dbReference>
<sequence>MSLEVAKTRVGVWNVWRALDRFGSSPSCHVMIVCIENVLQCMGRRRKLLNLEGAKHEGPRHPCHGPNPTRLVQTWSNGFQLCPISVHLRDNPCHNSFSHGELHATSQFVTK</sequence>
<accession>A0ABS8WJV9</accession>
<organism evidence="1 2">
    <name type="scientific">Datura stramonium</name>
    <name type="common">Jimsonweed</name>
    <name type="synonym">Common thornapple</name>
    <dbReference type="NCBI Taxonomy" id="4076"/>
    <lineage>
        <taxon>Eukaryota</taxon>
        <taxon>Viridiplantae</taxon>
        <taxon>Streptophyta</taxon>
        <taxon>Embryophyta</taxon>
        <taxon>Tracheophyta</taxon>
        <taxon>Spermatophyta</taxon>
        <taxon>Magnoliopsida</taxon>
        <taxon>eudicotyledons</taxon>
        <taxon>Gunneridae</taxon>
        <taxon>Pentapetalae</taxon>
        <taxon>asterids</taxon>
        <taxon>lamiids</taxon>
        <taxon>Solanales</taxon>
        <taxon>Solanaceae</taxon>
        <taxon>Solanoideae</taxon>
        <taxon>Datureae</taxon>
        <taxon>Datura</taxon>
    </lineage>
</organism>
<proteinExistence type="predicted"/>
<keyword evidence="2" id="KW-1185">Reference proteome</keyword>
<gene>
    <name evidence="1" type="ORF">HAX54_045816</name>
</gene>
<reference evidence="1 2" key="1">
    <citation type="journal article" date="2021" name="BMC Genomics">
        <title>Datura genome reveals duplications of psychoactive alkaloid biosynthetic genes and high mutation rate following tissue culture.</title>
        <authorList>
            <person name="Rajewski A."/>
            <person name="Carter-House D."/>
            <person name="Stajich J."/>
            <person name="Litt A."/>
        </authorList>
    </citation>
    <scope>NUCLEOTIDE SEQUENCE [LARGE SCALE GENOMIC DNA]</scope>
    <source>
        <strain evidence="1">AR-01</strain>
    </source>
</reference>